<comment type="caution">
    <text evidence="4">The sequence shown here is derived from an EMBL/GenBank/DDBJ whole genome shotgun (WGS) entry which is preliminary data.</text>
</comment>
<organism evidence="4 5">
    <name type="scientific">Sinisalibacter lacisalsi</name>
    <dbReference type="NCBI Taxonomy" id="1526570"/>
    <lineage>
        <taxon>Bacteria</taxon>
        <taxon>Pseudomonadati</taxon>
        <taxon>Pseudomonadota</taxon>
        <taxon>Alphaproteobacteria</taxon>
        <taxon>Rhodobacterales</taxon>
        <taxon>Roseobacteraceae</taxon>
        <taxon>Sinisalibacter</taxon>
    </lineage>
</organism>
<dbReference type="InterPro" id="IPR049177">
    <property type="entry name" value="MgtC_SapB_SrpB_YhiD_N"/>
</dbReference>
<feature type="transmembrane region" description="Helical" evidence="1">
    <location>
        <begin position="367"/>
        <end position="388"/>
    </location>
</feature>
<dbReference type="PANTHER" id="PTHR39084">
    <property type="entry name" value="MEMBRANE PROTEIN-RELATED"/>
    <property type="match status" value="1"/>
</dbReference>
<name>A0ABQ1QU21_9RHOB</name>
<feature type="transmembrane region" description="Helical" evidence="1">
    <location>
        <begin position="397"/>
        <end position="418"/>
    </location>
</feature>
<dbReference type="Proteomes" id="UP000617355">
    <property type="component" value="Unassembled WGS sequence"/>
</dbReference>
<feature type="transmembrane region" description="Helical" evidence="1">
    <location>
        <begin position="6"/>
        <end position="26"/>
    </location>
</feature>
<feature type="transmembrane region" description="Helical" evidence="1">
    <location>
        <begin position="267"/>
        <end position="289"/>
    </location>
</feature>
<evidence type="ECO:0000259" key="3">
    <source>
        <dbReference type="Pfam" id="PF13194"/>
    </source>
</evidence>
<keyword evidence="1" id="KW-1133">Transmembrane helix</keyword>
<protein>
    <submittedName>
        <fullName evidence="4">Membrane protein</fullName>
    </submittedName>
</protein>
<gene>
    <name evidence="4" type="ORF">GCM10011358_27570</name>
</gene>
<feature type="transmembrane region" description="Helical" evidence="1">
    <location>
        <begin position="63"/>
        <end position="82"/>
    </location>
</feature>
<feature type="transmembrane region" description="Helical" evidence="1">
    <location>
        <begin position="309"/>
        <end position="329"/>
    </location>
</feature>
<dbReference type="PANTHER" id="PTHR39084:SF1">
    <property type="entry name" value="DUF4010 DOMAIN-CONTAINING PROTEIN"/>
    <property type="match status" value="1"/>
</dbReference>
<feature type="transmembrane region" description="Helical" evidence="1">
    <location>
        <begin position="234"/>
        <end position="260"/>
    </location>
</feature>
<feature type="transmembrane region" description="Helical" evidence="1">
    <location>
        <begin position="178"/>
        <end position="196"/>
    </location>
</feature>
<keyword evidence="1" id="KW-0812">Transmembrane</keyword>
<reference evidence="5" key="1">
    <citation type="journal article" date="2019" name="Int. J. Syst. Evol. Microbiol.">
        <title>The Global Catalogue of Microorganisms (GCM) 10K type strain sequencing project: providing services to taxonomists for standard genome sequencing and annotation.</title>
        <authorList>
            <consortium name="The Broad Institute Genomics Platform"/>
            <consortium name="The Broad Institute Genome Sequencing Center for Infectious Disease"/>
            <person name="Wu L."/>
            <person name="Ma J."/>
        </authorList>
    </citation>
    <scope>NUCLEOTIDE SEQUENCE [LARGE SCALE GENOMIC DNA]</scope>
    <source>
        <strain evidence="5">CGMCC 1.12922</strain>
    </source>
</reference>
<feature type="transmembrane region" description="Helical" evidence="1">
    <location>
        <begin position="203"/>
        <end position="228"/>
    </location>
</feature>
<feature type="domain" description="MgtC/SapB/SrpB/YhiD N-terminal" evidence="2">
    <location>
        <begin position="10"/>
        <end position="135"/>
    </location>
</feature>
<feature type="transmembrane region" description="Helical" evidence="1">
    <location>
        <begin position="145"/>
        <end position="163"/>
    </location>
</feature>
<dbReference type="Pfam" id="PF13194">
    <property type="entry name" value="DUF4010"/>
    <property type="match status" value="1"/>
</dbReference>
<dbReference type="Pfam" id="PF02308">
    <property type="entry name" value="MgtC"/>
    <property type="match status" value="1"/>
</dbReference>
<proteinExistence type="predicted"/>
<dbReference type="RefSeq" id="WP_188528713.1">
    <property type="nucleotide sequence ID" value="NZ_BMGI01000004.1"/>
</dbReference>
<evidence type="ECO:0000313" key="4">
    <source>
        <dbReference type="EMBL" id="GGD42161.1"/>
    </source>
</evidence>
<feature type="domain" description="DUF4010" evidence="3">
    <location>
        <begin position="183"/>
        <end position="393"/>
    </location>
</feature>
<keyword evidence="5" id="KW-1185">Reference proteome</keyword>
<feature type="transmembrane region" description="Helical" evidence="1">
    <location>
        <begin position="38"/>
        <end position="57"/>
    </location>
</feature>
<feature type="transmembrane region" description="Helical" evidence="1">
    <location>
        <begin position="89"/>
        <end position="107"/>
    </location>
</feature>
<evidence type="ECO:0000313" key="5">
    <source>
        <dbReference type="Proteomes" id="UP000617355"/>
    </source>
</evidence>
<sequence>MIDPDTFVRLGLALAIGLLLGLERGWHGRERSEGARIAGFRTFALTGLLGGVCGWLAGLTTPVILALAFFALAGLLAVSYWVRLQEDDDLGLTTEIALLLTFTLGAASVLGELAPTAAVAVVAALLLSMKSTLHRWIKQIARFELDALFRLALISVVILPLLPDQGYGPGAVLNPYQLWWAVVIVAGLSFIGYVSIRIAGARVGIVATGLFGGLASSTSTTLALARFVRAHQSIAPLAATGIIVAGSVTFLRILILVAIFEPALVPPLALPMGVMAATGLAGAALMHRFGDGEQDTQGDIDGVANPLELKTALVFGMILAVVLLAVHYLREWLGTGGVNVAAALSGVTDVDALTISVSRLVSDDLDLVSGSVAIFIAATVNTAVKAGISLVAGNTRLGLRIIAVYAAVILAGGASLWLGL</sequence>
<evidence type="ECO:0000259" key="2">
    <source>
        <dbReference type="Pfam" id="PF02308"/>
    </source>
</evidence>
<dbReference type="EMBL" id="BMGI01000004">
    <property type="protein sequence ID" value="GGD42161.1"/>
    <property type="molecule type" value="Genomic_DNA"/>
</dbReference>
<evidence type="ECO:0000256" key="1">
    <source>
        <dbReference type="SAM" id="Phobius"/>
    </source>
</evidence>
<accession>A0ABQ1QU21</accession>
<dbReference type="InterPro" id="IPR025105">
    <property type="entry name" value="DUF4010"/>
</dbReference>
<keyword evidence="1" id="KW-0472">Membrane</keyword>
<feature type="transmembrane region" description="Helical" evidence="1">
    <location>
        <begin position="341"/>
        <end position="361"/>
    </location>
</feature>